<feature type="domain" description="N-acetyltransferase" evidence="3">
    <location>
        <begin position="1"/>
        <end position="188"/>
    </location>
</feature>
<keyword evidence="2" id="KW-0012">Acyltransferase</keyword>
<dbReference type="Pfam" id="PF00583">
    <property type="entry name" value="Acetyltransf_1"/>
    <property type="match status" value="1"/>
</dbReference>
<proteinExistence type="predicted"/>
<dbReference type="EMBL" id="CP031023">
    <property type="protein sequence ID" value="AZA16492.1"/>
    <property type="molecule type" value="Genomic_DNA"/>
</dbReference>
<dbReference type="RefSeq" id="WP_016396395.1">
    <property type="nucleotide sequence ID" value="NZ_CP046131.1"/>
</dbReference>
<evidence type="ECO:0000256" key="1">
    <source>
        <dbReference type="ARBA" id="ARBA00022679"/>
    </source>
</evidence>
<dbReference type="InterPro" id="IPR016181">
    <property type="entry name" value="Acyl_CoA_acyltransferase"/>
</dbReference>
<accession>A0A3G6JET4</accession>
<keyword evidence="1 4" id="KW-0808">Transferase</keyword>
<dbReference type="PANTHER" id="PTHR43420:SF47">
    <property type="entry name" value="N-ACETYLTRANSFERASE DOMAIN-CONTAINING PROTEIN"/>
    <property type="match status" value="1"/>
</dbReference>
<reference evidence="4" key="1">
    <citation type="submission" date="2018-07" db="EMBL/GenBank/DDBJ databases">
        <authorList>
            <person name="Somerville V."/>
        </authorList>
    </citation>
    <scope>NUCLEOTIDE SEQUENCE</scope>
    <source>
        <strain evidence="4">NWC_2_2</strain>
    </source>
</reference>
<evidence type="ECO:0000256" key="2">
    <source>
        <dbReference type="ARBA" id="ARBA00023315"/>
    </source>
</evidence>
<sequence>MIRKARKSDFEAVYPILNQIFDEMDMDTINRLPESQFYDLMRLGFISGNYRYSYNRIWVETDENDRVRGMICMYPDKAQGIIDVVLRKEMAKVGLPMTTDIFTDKEAQKGEWYIDALAVSPRDWGKGIASRLMELAPKLAKKHGYKKVSLNVDLENPRAQQLYLRKGFKTTNSMTIGDRVYAHMVKEV</sequence>
<name>A0A3G6JET4_LACDL</name>
<dbReference type="GO" id="GO:0016747">
    <property type="term" value="F:acyltransferase activity, transferring groups other than amino-acyl groups"/>
    <property type="evidence" value="ECO:0007669"/>
    <property type="project" value="InterPro"/>
</dbReference>
<evidence type="ECO:0000313" key="4">
    <source>
        <dbReference type="EMBL" id="AZA16492.1"/>
    </source>
</evidence>
<dbReference type="InterPro" id="IPR050680">
    <property type="entry name" value="YpeA/RimI_acetyltransf"/>
</dbReference>
<protein>
    <submittedName>
        <fullName evidence="4">GNAT family N-acetyltransferase</fullName>
    </submittedName>
</protein>
<dbReference type="InterPro" id="IPR000182">
    <property type="entry name" value="GNAT_dom"/>
</dbReference>
<dbReference type="SUPFAM" id="SSF55729">
    <property type="entry name" value="Acyl-CoA N-acyltransferases (Nat)"/>
    <property type="match status" value="1"/>
</dbReference>
<organism evidence="4">
    <name type="scientific">Lactobacillus delbrueckii subsp. lactis</name>
    <dbReference type="NCBI Taxonomy" id="29397"/>
    <lineage>
        <taxon>Bacteria</taxon>
        <taxon>Bacillati</taxon>
        <taxon>Bacillota</taxon>
        <taxon>Bacilli</taxon>
        <taxon>Lactobacillales</taxon>
        <taxon>Lactobacillaceae</taxon>
        <taxon>Lactobacillus</taxon>
    </lineage>
</organism>
<dbReference type="Gene3D" id="3.40.630.30">
    <property type="match status" value="1"/>
</dbReference>
<dbReference type="PANTHER" id="PTHR43420">
    <property type="entry name" value="ACETYLTRANSFERASE"/>
    <property type="match status" value="1"/>
</dbReference>
<dbReference type="AlphaFoldDB" id="A0A3G6JET4"/>
<evidence type="ECO:0000259" key="3">
    <source>
        <dbReference type="PROSITE" id="PS51186"/>
    </source>
</evidence>
<dbReference type="PROSITE" id="PS51186">
    <property type="entry name" value="GNAT"/>
    <property type="match status" value="1"/>
</dbReference>
<dbReference type="CDD" id="cd04301">
    <property type="entry name" value="NAT_SF"/>
    <property type="match status" value="1"/>
</dbReference>
<gene>
    <name evidence="4" type="ORF">DQL93_08325</name>
</gene>